<sequence length="262" mass="27756">MQKTLLPTYFLVLFLCLSQWTFAQFDIPEKPTLQTSVYDKTGLLTSQQKSALEQKLIRYSDSTSTQIVTIIIPSTNGEDINYLATKWGHLWGIGQGEKDNGIIILLARDDRKISIQVGYGIEHLLTDALSKRVIENVMKPRFMKGNYYAGLDEGTDTIFQVLTGAYKGEGRKGKDGFLSGSFVLILFAVFIILIILSRNSRGGGGPGGRSRGGDLMDILILSSLGRGGFGGGSSSGGGFGGGGFGGGFGGGGFGGGGASGSW</sequence>
<dbReference type="EMBL" id="JACVDC010000033">
    <property type="protein sequence ID" value="MBC9796664.1"/>
    <property type="molecule type" value="Genomic_DNA"/>
</dbReference>
<keyword evidence="1" id="KW-0812">Transmembrane</keyword>
<keyword evidence="2" id="KW-0732">Signal</keyword>
<accession>A0A926JST5</accession>
<dbReference type="PANTHER" id="PTHR30373:SF2">
    <property type="entry name" value="UPF0603 PROTEIN YGCG"/>
    <property type="match status" value="1"/>
</dbReference>
<dbReference type="PANTHER" id="PTHR30373">
    <property type="entry name" value="UPF0603 PROTEIN YGCG"/>
    <property type="match status" value="1"/>
</dbReference>
<keyword evidence="1" id="KW-1133">Transmembrane helix</keyword>
<feature type="chain" id="PRO_5036817943" evidence="2">
    <location>
        <begin position="24"/>
        <end position="262"/>
    </location>
</feature>
<proteinExistence type="predicted"/>
<comment type="caution">
    <text evidence="4">The sequence shown here is derived from an EMBL/GenBank/DDBJ whole genome shotgun (WGS) entry which is preliminary data.</text>
</comment>
<reference evidence="4 5" key="1">
    <citation type="submission" date="2020-09" db="EMBL/GenBank/DDBJ databases">
        <title>Sinomicrobium weinanense sp. nov., a halophilic bacteria isolated from saline-alkali soil.</title>
        <authorList>
            <person name="Wu P."/>
            <person name="Ren H."/>
            <person name="Mei Y."/>
            <person name="Liang Y."/>
            <person name="Chen Z."/>
        </authorList>
    </citation>
    <scope>NUCLEOTIDE SEQUENCE [LARGE SCALE GENOMIC DNA]</scope>
    <source>
        <strain evidence="4 5">FJxs</strain>
    </source>
</reference>
<dbReference type="InterPro" id="IPR007621">
    <property type="entry name" value="TPM_dom"/>
</dbReference>
<dbReference type="Pfam" id="PF04536">
    <property type="entry name" value="TPM_phosphatase"/>
    <property type="match status" value="1"/>
</dbReference>
<dbReference type="Gene3D" id="3.10.310.50">
    <property type="match status" value="1"/>
</dbReference>
<protein>
    <submittedName>
        <fullName evidence="4">TPM domain-containing protein</fullName>
    </submittedName>
</protein>
<name>A0A926JST5_9FLAO</name>
<organism evidence="4 5">
    <name type="scientific">Sinomicrobium weinanense</name>
    <dbReference type="NCBI Taxonomy" id="2842200"/>
    <lineage>
        <taxon>Bacteria</taxon>
        <taxon>Pseudomonadati</taxon>
        <taxon>Bacteroidota</taxon>
        <taxon>Flavobacteriia</taxon>
        <taxon>Flavobacteriales</taxon>
        <taxon>Flavobacteriaceae</taxon>
        <taxon>Sinomicrobium</taxon>
    </lineage>
</organism>
<evidence type="ECO:0000256" key="1">
    <source>
        <dbReference type="SAM" id="Phobius"/>
    </source>
</evidence>
<gene>
    <name evidence="4" type="ORF">IBL28_11845</name>
</gene>
<feature type="signal peptide" evidence="2">
    <location>
        <begin position="1"/>
        <end position="23"/>
    </location>
</feature>
<evidence type="ECO:0000313" key="5">
    <source>
        <dbReference type="Proteomes" id="UP000653730"/>
    </source>
</evidence>
<feature type="domain" description="TPM" evidence="3">
    <location>
        <begin position="37"/>
        <end position="160"/>
    </location>
</feature>
<evidence type="ECO:0000256" key="2">
    <source>
        <dbReference type="SAM" id="SignalP"/>
    </source>
</evidence>
<feature type="transmembrane region" description="Helical" evidence="1">
    <location>
        <begin position="177"/>
        <end position="196"/>
    </location>
</feature>
<dbReference type="Proteomes" id="UP000653730">
    <property type="component" value="Unassembled WGS sequence"/>
</dbReference>
<dbReference type="RefSeq" id="WP_187965809.1">
    <property type="nucleotide sequence ID" value="NZ_JACVDC010000033.1"/>
</dbReference>
<evidence type="ECO:0000313" key="4">
    <source>
        <dbReference type="EMBL" id="MBC9796664.1"/>
    </source>
</evidence>
<keyword evidence="1" id="KW-0472">Membrane</keyword>
<dbReference type="AlphaFoldDB" id="A0A926JST5"/>
<evidence type="ECO:0000259" key="3">
    <source>
        <dbReference type="Pfam" id="PF04536"/>
    </source>
</evidence>
<keyword evidence="5" id="KW-1185">Reference proteome</keyword>